<dbReference type="EMBL" id="JAAOLE020000001">
    <property type="protein sequence ID" value="NVI41791.1"/>
    <property type="molecule type" value="Genomic_DNA"/>
</dbReference>
<evidence type="ECO:0000313" key="4">
    <source>
        <dbReference type="EMBL" id="NVI41791.1"/>
    </source>
</evidence>
<feature type="domain" description="Leucine-binding protein" evidence="3">
    <location>
        <begin position="48"/>
        <end position="383"/>
    </location>
</feature>
<evidence type="ECO:0000256" key="2">
    <source>
        <dbReference type="ARBA" id="ARBA00022729"/>
    </source>
</evidence>
<protein>
    <submittedName>
        <fullName evidence="4">Substrate-binding domain-containing protein</fullName>
    </submittedName>
</protein>
<evidence type="ECO:0000259" key="3">
    <source>
        <dbReference type="Pfam" id="PF13458"/>
    </source>
</evidence>
<dbReference type="InterPro" id="IPR028081">
    <property type="entry name" value="Leu-bd"/>
</dbReference>
<reference evidence="5" key="2">
    <citation type="journal article" date="2021" name="Int. J. Syst. Evol. Microbiol.">
        <title>Bradyrhizobium septentrionale sp. nov. (sv. septentrionale) and Bradyrhizobium quebecense sp. nov. (sv. septentrionale) associated with legumes native to Canada possess rearranged symbiosis genes and numerous insertion sequences.</title>
        <authorList>
            <person name="Bromfield E.S.P."/>
            <person name="Cloutier S."/>
        </authorList>
    </citation>
    <scope>NUCLEOTIDE SEQUENCE</scope>
    <source>
        <strain evidence="5">5S5</strain>
    </source>
</reference>
<evidence type="ECO:0000313" key="6">
    <source>
        <dbReference type="Proteomes" id="UP001432046"/>
    </source>
</evidence>
<dbReference type="SUPFAM" id="SSF53822">
    <property type="entry name" value="Periplasmic binding protein-like I"/>
    <property type="match status" value="1"/>
</dbReference>
<keyword evidence="6" id="KW-1185">Reference proteome</keyword>
<evidence type="ECO:0000313" key="5">
    <source>
        <dbReference type="EMBL" id="WXC79714.1"/>
    </source>
</evidence>
<sequence length="393" mass="42607">MARNLNYRGGGLPFPPSLLFRNLASASDRVFSPMDRGGFGPRGARNRLRIGGFVCCTGSPGMWGPAATSIAQLAVADINRRGGILGREIEFSVYDAGGPLDDVLDRAEQAIASDEVDLIMGLHTSAVRVALRDLITRSRIPYIYTPVYEGGERTPGVIAIGETPRWQSRPSIHWLAEAKRASRWYLIGSDYVWPWQSHRAVKRYIKETGGEVVGEEFVPVGEDNHEAHLARIRAAKPDVVLISLIGTDSVTFNRAFADAGLAATTLRFATCFDETALLGIGADKTENLFCASGYFPGAGSQAGDEFRDRYRAMFGPFAPPVGSCSESAYEGFCLLEAAASRAGTLEMRPLLAAADNLVYRGPRGPVTVRSGHARMPMYLAEADGLDFRVVRAI</sequence>
<dbReference type="RefSeq" id="WP_166212076.1">
    <property type="nucleotide sequence ID" value="NZ_CP088285.1"/>
</dbReference>
<dbReference type="AlphaFoldDB" id="A0A973VU63"/>
<reference evidence="5" key="3">
    <citation type="submission" date="2024-03" db="EMBL/GenBank/DDBJ databases">
        <authorList>
            <person name="Bromfield E.S.P."/>
            <person name="Cloutier S."/>
        </authorList>
    </citation>
    <scope>NUCLEOTIDE SEQUENCE</scope>
    <source>
        <strain evidence="5">5S5</strain>
    </source>
</reference>
<dbReference type="PANTHER" id="PTHR47628:SF1">
    <property type="entry name" value="ALIPHATIC AMIDASE EXPRESSION-REGULATING PROTEIN"/>
    <property type="match status" value="1"/>
</dbReference>
<dbReference type="Pfam" id="PF13458">
    <property type="entry name" value="Peripla_BP_6"/>
    <property type="match status" value="1"/>
</dbReference>
<keyword evidence="2" id="KW-0732">Signal</keyword>
<dbReference type="CDD" id="cd06358">
    <property type="entry name" value="PBP1_NHase"/>
    <property type="match status" value="1"/>
</dbReference>
<name>A0A973VU63_9BRAD</name>
<dbReference type="EMBL" id="CP147711">
    <property type="protein sequence ID" value="WXC79714.1"/>
    <property type="molecule type" value="Genomic_DNA"/>
</dbReference>
<dbReference type="PANTHER" id="PTHR47628">
    <property type="match status" value="1"/>
</dbReference>
<accession>A0A973VU63</accession>
<dbReference type="InterPro" id="IPR028082">
    <property type="entry name" value="Peripla_BP_I"/>
</dbReference>
<dbReference type="Proteomes" id="UP001432046">
    <property type="component" value="Chromosome"/>
</dbReference>
<dbReference type="Gene3D" id="3.40.50.2300">
    <property type="match status" value="2"/>
</dbReference>
<comment type="similarity">
    <text evidence="1">Belongs to the leucine-binding protein family.</text>
</comment>
<reference evidence="4" key="1">
    <citation type="submission" date="2020-06" db="EMBL/GenBank/DDBJ databases">
        <title>Whole Genome Sequence of Bradyrhizobium sp. Strain 1S1.</title>
        <authorList>
            <person name="Bromfield E.S.P."/>
            <person name="Cloutier S."/>
        </authorList>
    </citation>
    <scope>NUCLEOTIDE SEQUENCE [LARGE SCALE GENOMIC DNA]</scope>
    <source>
        <strain evidence="4">1S1</strain>
    </source>
</reference>
<organism evidence="4">
    <name type="scientific">Bradyrhizobium septentrionale</name>
    <dbReference type="NCBI Taxonomy" id="1404411"/>
    <lineage>
        <taxon>Bacteria</taxon>
        <taxon>Pseudomonadati</taxon>
        <taxon>Pseudomonadota</taxon>
        <taxon>Alphaproteobacteria</taxon>
        <taxon>Hyphomicrobiales</taxon>
        <taxon>Nitrobacteraceae</taxon>
        <taxon>Bradyrhizobium</taxon>
    </lineage>
</organism>
<proteinExistence type="inferred from homology"/>
<evidence type="ECO:0000256" key="1">
    <source>
        <dbReference type="ARBA" id="ARBA00010062"/>
    </source>
</evidence>
<gene>
    <name evidence="4" type="ORF">HAP48_001495</name>
    <name evidence="5" type="ORF">WDK88_42335</name>
</gene>